<keyword evidence="1" id="KW-0812">Transmembrane</keyword>
<keyword evidence="1" id="KW-1133">Transmembrane helix</keyword>
<sequence>MTALFVNFPILLNRGFDVKSLALGILPAVLIDLDHFVASRSLSFARSISLGTRPRGHSFLFVTTVFLVFLLFLPFELAWLIFAAMLSHLFFDSLGYGTPLLWPFSRRKPGGRKFALLGLLSLFSLSLLFSFL</sequence>
<gene>
    <name evidence="2" type="ORF">ENG67_06305</name>
</gene>
<dbReference type="Proteomes" id="UP000885931">
    <property type="component" value="Unassembled WGS sequence"/>
</dbReference>
<proteinExistence type="predicted"/>
<evidence type="ECO:0008006" key="3">
    <source>
        <dbReference type="Google" id="ProtNLM"/>
    </source>
</evidence>
<dbReference type="AlphaFoldDB" id="A0A7C0XDZ0"/>
<feature type="transmembrane region" description="Helical" evidence="1">
    <location>
        <begin position="114"/>
        <end position="131"/>
    </location>
</feature>
<name>A0A7C0XDZ0_UNCW3</name>
<comment type="caution">
    <text evidence="2">The sequence shown here is derived from an EMBL/GenBank/DDBJ whole genome shotgun (WGS) entry which is preliminary data.</text>
</comment>
<accession>A0A7C0XDZ0</accession>
<protein>
    <recommendedName>
        <fullName evidence="3">Metal-dependent hydrolase</fullName>
    </recommendedName>
</protein>
<feature type="transmembrane region" description="Helical" evidence="1">
    <location>
        <begin position="58"/>
        <end position="75"/>
    </location>
</feature>
<evidence type="ECO:0000256" key="1">
    <source>
        <dbReference type="SAM" id="Phobius"/>
    </source>
</evidence>
<dbReference type="Pfam" id="PF04307">
    <property type="entry name" value="YdjM"/>
    <property type="match status" value="1"/>
</dbReference>
<keyword evidence="1" id="KW-0472">Membrane</keyword>
<dbReference type="EMBL" id="DRBW01000231">
    <property type="protein sequence ID" value="HDM90798.1"/>
    <property type="molecule type" value="Genomic_DNA"/>
</dbReference>
<evidence type="ECO:0000313" key="2">
    <source>
        <dbReference type="EMBL" id="HDM90798.1"/>
    </source>
</evidence>
<feature type="transmembrane region" description="Helical" evidence="1">
    <location>
        <begin position="20"/>
        <end position="37"/>
    </location>
</feature>
<organism evidence="2">
    <name type="scientific">candidate division WOR-3 bacterium</name>
    <dbReference type="NCBI Taxonomy" id="2052148"/>
    <lineage>
        <taxon>Bacteria</taxon>
        <taxon>Bacteria division WOR-3</taxon>
    </lineage>
</organism>
<dbReference type="InterPro" id="IPR007404">
    <property type="entry name" value="YdjM-like"/>
</dbReference>
<reference evidence="2" key="1">
    <citation type="journal article" date="2020" name="mSystems">
        <title>Genome- and Community-Level Interaction Insights into Carbon Utilization and Element Cycling Functions of Hydrothermarchaeota in Hydrothermal Sediment.</title>
        <authorList>
            <person name="Zhou Z."/>
            <person name="Liu Y."/>
            <person name="Xu W."/>
            <person name="Pan J."/>
            <person name="Luo Z.H."/>
            <person name="Li M."/>
        </authorList>
    </citation>
    <scope>NUCLEOTIDE SEQUENCE [LARGE SCALE GENOMIC DNA]</scope>
    <source>
        <strain evidence="2">HyVt-237</strain>
    </source>
</reference>